<dbReference type="Proteomes" id="UP000448292">
    <property type="component" value="Unassembled WGS sequence"/>
</dbReference>
<accession>A0A7M3MDY5</accession>
<dbReference type="EMBL" id="QMIE01000009">
    <property type="protein sequence ID" value="TVM16931.1"/>
    <property type="molecule type" value="Genomic_DNA"/>
</dbReference>
<keyword evidence="1" id="KW-0812">Transmembrane</keyword>
<dbReference type="GO" id="GO:0030288">
    <property type="term" value="C:outer membrane-bounded periplasmic space"/>
    <property type="evidence" value="ECO:0007669"/>
    <property type="project" value="TreeGrafter"/>
</dbReference>
<evidence type="ECO:0000313" key="4">
    <source>
        <dbReference type="Proteomes" id="UP000448292"/>
    </source>
</evidence>
<dbReference type="NCBIfam" id="TIGR02669">
    <property type="entry name" value="SpoIID_LytB"/>
    <property type="match status" value="1"/>
</dbReference>
<comment type="caution">
    <text evidence="3">The sequence shown here is derived from an EMBL/GenBank/DDBJ whole genome shotgun (WGS) entry which is preliminary data.</text>
</comment>
<dbReference type="PANTHER" id="PTHR30032:SF4">
    <property type="entry name" value="AMIDASE ENHANCER"/>
    <property type="match status" value="1"/>
</dbReference>
<dbReference type="Pfam" id="PF08486">
    <property type="entry name" value="SpoIID"/>
    <property type="match status" value="1"/>
</dbReference>
<keyword evidence="1" id="KW-1133">Transmembrane helix</keyword>
<sequence length="468" mass="50606">MPVVCRNGRQSGVLGTLFVVALCILAAWGGPLRKTSAWAGTWEESRIRTARELLAAGFLRSSYTMYANILSRSTNPAVRSQSLEVMAAIAWKLGKDGHARELLDKADMERGVSGSPRTGAYEGGVRQHYEGVNAGGDIRVLLARNAVLNVRFVGPCVDSGAIVLPRGEYEVSAKHGHIYFGGRSAGTMLQCAPSDGVFEYGGRVYPGAVRLMVDNDSALLVNLVPLETYLRGVVPAEMPASWNGNALKAQAVAARTYAARRMRHPRHAEYDLVDDERDQVYTGFSACTPESDLAVSETAGRILTHGGEPILAMYHAHSGGRLEAASLDSHPYLQGGQDVESTSMWSGAWEMRLPVRRLARHIGRDVLGITAPERTPGGRIESFHVRTDTGMQALPCRDVSALLAPERLPSRLCDVRLEGDEVVLSGTGYGHGMGMSQWGARAMAEKGRSYVAILNRYFPGAELLQAGQ</sequence>
<keyword evidence="4" id="KW-1185">Reference proteome</keyword>
<evidence type="ECO:0000313" key="3">
    <source>
        <dbReference type="EMBL" id="TVM16931.1"/>
    </source>
</evidence>
<feature type="domain" description="Sporulation stage II protein D amidase enhancer LytB N-terminal" evidence="2">
    <location>
        <begin position="216"/>
        <end position="305"/>
    </location>
</feature>
<keyword evidence="1" id="KW-0472">Membrane</keyword>
<dbReference type="GO" id="GO:0030435">
    <property type="term" value="P:sporulation resulting in formation of a cellular spore"/>
    <property type="evidence" value="ECO:0007669"/>
    <property type="project" value="InterPro"/>
</dbReference>
<dbReference type="InterPro" id="IPR051922">
    <property type="entry name" value="Bact_Sporulation_Assoc"/>
</dbReference>
<feature type="transmembrane region" description="Helical" evidence="1">
    <location>
        <begin position="12"/>
        <end position="30"/>
    </location>
</feature>
<gene>
    <name evidence="3" type="ORF">DPQ33_11045</name>
</gene>
<dbReference type="InterPro" id="IPR013486">
    <property type="entry name" value="SpoIID/LytB"/>
</dbReference>
<dbReference type="AlphaFoldDB" id="A0A7M3MDY5"/>
<organism evidence="3 4">
    <name type="scientific">Oceanidesulfovibrio indonesiensis</name>
    <dbReference type="NCBI Taxonomy" id="54767"/>
    <lineage>
        <taxon>Bacteria</taxon>
        <taxon>Pseudomonadati</taxon>
        <taxon>Thermodesulfobacteriota</taxon>
        <taxon>Desulfovibrionia</taxon>
        <taxon>Desulfovibrionales</taxon>
        <taxon>Desulfovibrionaceae</taxon>
        <taxon>Oceanidesulfovibrio</taxon>
    </lineage>
</organism>
<evidence type="ECO:0000259" key="2">
    <source>
        <dbReference type="Pfam" id="PF08486"/>
    </source>
</evidence>
<dbReference type="PANTHER" id="PTHR30032">
    <property type="entry name" value="N-ACETYLMURAMOYL-L-ALANINE AMIDASE-RELATED"/>
    <property type="match status" value="1"/>
</dbReference>
<evidence type="ECO:0000256" key="1">
    <source>
        <dbReference type="SAM" id="Phobius"/>
    </source>
</evidence>
<name>A0A7M3MDY5_9BACT</name>
<protein>
    <recommendedName>
        <fullName evidence="2">Sporulation stage II protein D amidase enhancer LytB N-terminal domain-containing protein</fullName>
    </recommendedName>
</protein>
<proteinExistence type="predicted"/>
<reference evidence="3 4" key="1">
    <citation type="submission" date="2018-06" db="EMBL/GenBank/DDBJ databases">
        <title>Complete genome of Desulfovibrio indonesiensis P37SLT.</title>
        <authorList>
            <person name="Crispim J.S."/>
            <person name="Vidigal P.M.P."/>
            <person name="Silva L.C.F."/>
            <person name="Laguardia C.N."/>
            <person name="Araujo L.C."/>
            <person name="Dias R.S."/>
            <person name="Sousa M.P."/>
            <person name="Paula S.O."/>
            <person name="Silva C."/>
        </authorList>
    </citation>
    <scope>NUCLEOTIDE SEQUENCE [LARGE SCALE GENOMIC DNA]</scope>
    <source>
        <strain evidence="3 4">P37SLT</strain>
    </source>
</reference>
<dbReference type="OrthoDB" id="9773852at2"/>
<dbReference type="InterPro" id="IPR013693">
    <property type="entry name" value="SpoIID/LytB_N"/>
</dbReference>